<dbReference type="SUPFAM" id="SSF53254">
    <property type="entry name" value="Phosphoglycerate mutase-like"/>
    <property type="match status" value="1"/>
</dbReference>
<dbReference type="SMART" id="SM00855">
    <property type="entry name" value="PGAM"/>
    <property type="match status" value="1"/>
</dbReference>
<dbReference type="Pfam" id="PF00300">
    <property type="entry name" value="His_Phos_1"/>
    <property type="match status" value="1"/>
</dbReference>
<sequence>MATKLIYFVRHGETESNAQGIRQGPEGHLSGKGRGQVAETARRFPKHKGKPQVIIASPYERTKETAEIIGRELEMDVEYSDLLVERKNPSEIIERKGEDRDVRSIVDRIDKSFHEDNLRYSDEENFIDLKERARELLDYIKSRPEERIIMVTHGIFLRMVVCYMFYSDALTASEYNKISYFNPIDNAGIAITQYIPHWFKKDEWRLIVWNDNLVGEEKPGG</sequence>
<protein>
    <recommendedName>
        <fullName evidence="3">Phosphoglycerate mutase</fullName>
    </recommendedName>
</protein>
<evidence type="ECO:0008006" key="3">
    <source>
        <dbReference type="Google" id="ProtNLM"/>
    </source>
</evidence>
<dbReference type="Gene3D" id="3.40.50.1240">
    <property type="entry name" value="Phosphoglycerate mutase-like"/>
    <property type="match status" value="1"/>
</dbReference>
<accession>A0A1F6Y3K6</accession>
<gene>
    <name evidence="1" type="ORF">A3G53_02900</name>
</gene>
<dbReference type="CDD" id="cd07067">
    <property type="entry name" value="HP_PGM_like"/>
    <property type="match status" value="1"/>
</dbReference>
<dbReference type="InterPro" id="IPR029033">
    <property type="entry name" value="His_PPase_superfam"/>
</dbReference>
<dbReference type="PANTHER" id="PTHR48100:SF1">
    <property type="entry name" value="HISTIDINE PHOSPHATASE FAMILY PROTEIN-RELATED"/>
    <property type="match status" value="1"/>
</dbReference>
<dbReference type="GO" id="GO:0005737">
    <property type="term" value="C:cytoplasm"/>
    <property type="evidence" value="ECO:0007669"/>
    <property type="project" value="TreeGrafter"/>
</dbReference>
<reference evidence="1 2" key="1">
    <citation type="journal article" date="2016" name="Nat. Commun.">
        <title>Thousands of microbial genomes shed light on interconnected biogeochemical processes in an aquifer system.</title>
        <authorList>
            <person name="Anantharaman K."/>
            <person name="Brown C.T."/>
            <person name="Hug L.A."/>
            <person name="Sharon I."/>
            <person name="Castelle C.J."/>
            <person name="Probst A.J."/>
            <person name="Thomas B.C."/>
            <person name="Singh A."/>
            <person name="Wilkins M.J."/>
            <person name="Karaoz U."/>
            <person name="Brodie E.L."/>
            <person name="Williams K.H."/>
            <person name="Hubbard S.S."/>
            <person name="Banfield J.F."/>
        </authorList>
    </citation>
    <scope>NUCLEOTIDE SEQUENCE [LARGE SCALE GENOMIC DNA]</scope>
</reference>
<evidence type="ECO:0000313" key="1">
    <source>
        <dbReference type="EMBL" id="OGJ00971.1"/>
    </source>
</evidence>
<dbReference type="InterPro" id="IPR013078">
    <property type="entry name" value="His_Pase_superF_clade-1"/>
</dbReference>
<dbReference type="InterPro" id="IPR050275">
    <property type="entry name" value="PGM_Phosphatase"/>
</dbReference>
<comment type="caution">
    <text evidence="1">The sequence shown here is derived from an EMBL/GenBank/DDBJ whole genome shotgun (WGS) entry which is preliminary data.</text>
</comment>
<dbReference type="EMBL" id="MFVU01000032">
    <property type="protein sequence ID" value="OGJ00971.1"/>
    <property type="molecule type" value="Genomic_DNA"/>
</dbReference>
<dbReference type="GO" id="GO:0016791">
    <property type="term" value="F:phosphatase activity"/>
    <property type="evidence" value="ECO:0007669"/>
    <property type="project" value="TreeGrafter"/>
</dbReference>
<name>A0A1F6Y3K6_9BACT</name>
<organism evidence="1 2">
    <name type="scientific">Candidatus Nomurabacteria bacterium RIFCSPLOWO2_12_FULL_44_11</name>
    <dbReference type="NCBI Taxonomy" id="1801796"/>
    <lineage>
        <taxon>Bacteria</taxon>
        <taxon>Candidatus Nomuraibacteriota</taxon>
    </lineage>
</organism>
<dbReference type="Proteomes" id="UP000178645">
    <property type="component" value="Unassembled WGS sequence"/>
</dbReference>
<evidence type="ECO:0000313" key="2">
    <source>
        <dbReference type="Proteomes" id="UP000178645"/>
    </source>
</evidence>
<dbReference type="PANTHER" id="PTHR48100">
    <property type="entry name" value="BROAD-SPECIFICITY PHOSPHATASE YOR283W-RELATED"/>
    <property type="match status" value="1"/>
</dbReference>
<proteinExistence type="predicted"/>
<dbReference type="AlphaFoldDB" id="A0A1F6Y3K6"/>